<evidence type="ECO:0000313" key="2">
    <source>
        <dbReference type="EMBL" id="GEO76541.1"/>
    </source>
</evidence>
<protein>
    <submittedName>
        <fullName evidence="2">Uncharacterized protein</fullName>
    </submittedName>
</protein>
<feature type="transmembrane region" description="Helical" evidence="1">
    <location>
        <begin position="48"/>
        <end position="66"/>
    </location>
</feature>
<comment type="caution">
    <text evidence="2">The sequence shown here is derived from an EMBL/GenBank/DDBJ whole genome shotgun (WGS) entry which is preliminary data.</text>
</comment>
<dbReference type="Proteomes" id="UP000321618">
    <property type="component" value="Unassembled WGS sequence"/>
</dbReference>
<keyword evidence="1" id="KW-0812">Transmembrane</keyword>
<gene>
    <name evidence="2" type="ORF">LCR01_09840</name>
</gene>
<reference evidence="2 3" key="1">
    <citation type="submission" date="2019-07" db="EMBL/GenBank/DDBJ databases">
        <title>Whole genome shotgun sequence of Lactobacillus crustorum NBRC 107159.</title>
        <authorList>
            <person name="Hosoyama A."/>
            <person name="Uohara A."/>
            <person name="Ohji S."/>
            <person name="Ichikawa N."/>
        </authorList>
    </citation>
    <scope>NUCLEOTIDE SEQUENCE [LARGE SCALE GENOMIC DNA]</scope>
    <source>
        <strain evidence="2 3">NBRC 107159</strain>
    </source>
</reference>
<sequence length="70" mass="8382">MLNLRHIVFMYLKKHPFQFILQSIILLYIGNLSFALETQNKFSIKGSFFGLFLIILSLLITSYYFYRTDH</sequence>
<dbReference type="EMBL" id="BJZM01000017">
    <property type="protein sequence ID" value="GEO76541.1"/>
    <property type="molecule type" value="Genomic_DNA"/>
</dbReference>
<keyword evidence="1" id="KW-0472">Membrane</keyword>
<evidence type="ECO:0000313" key="3">
    <source>
        <dbReference type="Proteomes" id="UP000321618"/>
    </source>
</evidence>
<evidence type="ECO:0000256" key="1">
    <source>
        <dbReference type="SAM" id="Phobius"/>
    </source>
</evidence>
<proteinExistence type="predicted"/>
<feature type="transmembrane region" description="Helical" evidence="1">
    <location>
        <begin position="19"/>
        <end position="36"/>
    </location>
</feature>
<organism evidence="2 3">
    <name type="scientific">Companilactobacillus crustorum</name>
    <dbReference type="NCBI Taxonomy" id="392416"/>
    <lineage>
        <taxon>Bacteria</taxon>
        <taxon>Bacillati</taxon>
        <taxon>Bacillota</taxon>
        <taxon>Bacilli</taxon>
        <taxon>Lactobacillales</taxon>
        <taxon>Lactobacillaceae</taxon>
        <taxon>Companilactobacillus</taxon>
    </lineage>
</organism>
<dbReference type="AlphaFoldDB" id="A0AB34AB86"/>
<accession>A0AB34AB86</accession>
<keyword evidence="1" id="KW-1133">Transmembrane helix</keyword>
<name>A0AB34AB86_9LACO</name>